<dbReference type="GO" id="GO:0000140">
    <property type="term" value="F:acylglycerone-phosphate reductase (NADP+) activity"/>
    <property type="evidence" value="ECO:0007669"/>
    <property type="project" value="TreeGrafter"/>
</dbReference>
<evidence type="ECO:0000313" key="3">
    <source>
        <dbReference type="EMBL" id="CAK4027444.1"/>
    </source>
</evidence>
<dbReference type="Proteomes" id="UP001296104">
    <property type="component" value="Unassembled WGS sequence"/>
</dbReference>
<keyword evidence="4" id="KW-1185">Reference proteome</keyword>
<dbReference type="PANTHER" id="PTHR44169:SF14">
    <property type="entry name" value="PROTEIN DLTE"/>
    <property type="match status" value="1"/>
</dbReference>
<keyword evidence="2" id="KW-0560">Oxidoreductase</keyword>
<dbReference type="Gene3D" id="3.40.50.720">
    <property type="entry name" value="NAD(P)-binding Rossmann-like Domain"/>
    <property type="match status" value="1"/>
</dbReference>
<protein>
    <submittedName>
        <fullName evidence="3">Uncharacterized protein</fullName>
    </submittedName>
</protein>
<comment type="caution">
    <text evidence="3">The sequence shown here is derived from an EMBL/GenBank/DDBJ whole genome shotgun (WGS) entry which is preliminary data.</text>
</comment>
<dbReference type="SUPFAM" id="SSF51735">
    <property type="entry name" value="NAD(P)-binding Rossmann-fold domains"/>
    <property type="match status" value="1"/>
</dbReference>
<comment type="similarity">
    <text evidence="1">Belongs to the short-chain dehydrogenases/reductases (SDR) family.</text>
</comment>
<dbReference type="GO" id="GO:0006654">
    <property type="term" value="P:phosphatidic acid biosynthetic process"/>
    <property type="evidence" value="ECO:0007669"/>
    <property type="project" value="TreeGrafter"/>
</dbReference>
<dbReference type="EMBL" id="CAVMBE010000031">
    <property type="protein sequence ID" value="CAK4027444.1"/>
    <property type="molecule type" value="Genomic_DNA"/>
</dbReference>
<accession>A0AAI9E9K5</accession>
<name>A0AAI9E9K5_9PEZI</name>
<sequence>MSSVNDILRMTDETIADEVATNVTGPVILARHLMPRLLAKDTRTNFLSRESGLGFVPIGIIPTYCSSKAYTHHSMVAIRQNLQGSNGNVIEMVPPFVVSDLLARNEEKVGKWRRIDDNGRLHQQNPS</sequence>
<dbReference type="InterPro" id="IPR002347">
    <property type="entry name" value="SDR_fam"/>
</dbReference>
<proteinExistence type="inferred from homology"/>
<organism evidence="3 4">
    <name type="scientific">Lecanosticta acicola</name>
    <dbReference type="NCBI Taxonomy" id="111012"/>
    <lineage>
        <taxon>Eukaryota</taxon>
        <taxon>Fungi</taxon>
        <taxon>Dikarya</taxon>
        <taxon>Ascomycota</taxon>
        <taxon>Pezizomycotina</taxon>
        <taxon>Dothideomycetes</taxon>
        <taxon>Dothideomycetidae</taxon>
        <taxon>Mycosphaerellales</taxon>
        <taxon>Mycosphaerellaceae</taxon>
        <taxon>Lecanosticta</taxon>
    </lineage>
</organism>
<dbReference type="Pfam" id="PF00106">
    <property type="entry name" value="adh_short"/>
    <property type="match status" value="1"/>
</dbReference>
<dbReference type="GO" id="GO:0005811">
    <property type="term" value="C:lipid droplet"/>
    <property type="evidence" value="ECO:0007669"/>
    <property type="project" value="TreeGrafter"/>
</dbReference>
<evidence type="ECO:0000256" key="2">
    <source>
        <dbReference type="ARBA" id="ARBA00023002"/>
    </source>
</evidence>
<gene>
    <name evidence="3" type="ORF">LECACI_7A005074</name>
</gene>
<reference evidence="3" key="1">
    <citation type="submission" date="2023-11" db="EMBL/GenBank/DDBJ databases">
        <authorList>
            <person name="Alioto T."/>
            <person name="Alioto T."/>
            <person name="Gomez Garrido J."/>
        </authorList>
    </citation>
    <scope>NUCLEOTIDE SEQUENCE</scope>
</reference>
<dbReference type="PANTHER" id="PTHR44169">
    <property type="entry name" value="NADPH-DEPENDENT 1-ACYLDIHYDROXYACETONE PHOSPHATE REDUCTASE"/>
    <property type="match status" value="1"/>
</dbReference>
<dbReference type="GO" id="GO:0005783">
    <property type="term" value="C:endoplasmic reticulum"/>
    <property type="evidence" value="ECO:0007669"/>
    <property type="project" value="TreeGrafter"/>
</dbReference>
<dbReference type="GO" id="GO:0004806">
    <property type="term" value="F:triacylglycerol lipase activity"/>
    <property type="evidence" value="ECO:0007669"/>
    <property type="project" value="TreeGrafter"/>
</dbReference>
<evidence type="ECO:0000256" key="1">
    <source>
        <dbReference type="ARBA" id="ARBA00006484"/>
    </source>
</evidence>
<dbReference type="GO" id="GO:0019433">
    <property type="term" value="P:triglyceride catabolic process"/>
    <property type="evidence" value="ECO:0007669"/>
    <property type="project" value="TreeGrafter"/>
</dbReference>
<dbReference type="AlphaFoldDB" id="A0AAI9E9K5"/>
<evidence type="ECO:0000313" key="4">
    <source>
        <dbReference type="Proteomes" id="UP001296104"/>
    </source>
</evidence>
<dbReference type="InterPro" id="IPR036291">
    <property type="entry name" value="NAD(P)-bd_dom_sf"/>
</dbReference>